<evidence type="ECO:0000259" key="18">
    <source>
        <dbReference type="PROSITE" id="PS51447"/>
    </source>
</evidence>
<dbReference type="GO" id="GO:0005524">
    <property type="term" value="F:ATP binding"/>
    <property type="evidence" value="ECO:0007669"/>
    <property type="project" value="UniProtKB-UniRule"/>
</dbReference>
<evidence type="ECO:0000256" key="14">
    <source>
        <dbReference type="ARBA" id="ARBA00049255"/>
    </source>
</evidence>
<keyword evidence="12 15" id="KW-0648">Protein biosynthesis</keyword>
<dbReference type="InterPro" id="IPR005147">
    <property type="entry name" value="tRNA_synthase_B5-dom"/>
</dbReference>
<feature type="binding site" evidence="15">
    <location>
        <position position="463"/>
    </location>
    <ligand>
        <name>Mg(2+)</name>
        <dbReference type="ChEBI" id="CHEBI:18420"/>
        <note>shared with alpha subunit</note>
    </ligand>
</feature>
<dbReference type="GO" id="GO:0006432">
    <property type="term" value="P:phenylalanyl-tRNA aminoacylation"/>
    <property type="evidence" value="ECO:0007669"/>
    <property type="project" value="UniProtKB-UniRule"/>
</dbReference>
<evidence type="ECO:0000313" key="20">
    <source>
        <dbReference type="EMBL" id="HFC97062.1"/>
    </source>
</evidence>
<keyword evidence="11 16" id="KW-0694">RNA-binding</keyword>
<evidence type="ECO:0000256" key="2">
    <source>
        <dbReference type="ARBA" id="ARBA00008653"/>
    </source>
</evidence>
<evidence type="ECO:0000256" key="7">
    <source>
        <dbReference type="ARBA" id="ARBA00022723"/>
    </source>
</evidence>
<evidence type="ECO:0000256" key="4">
    <source>
        <dbReference type="ARBA" id="ARBA00022490"/>
    </source>
</evidence>
<evidence type="ECO:0000256" key="5">
    <source>
        <dbReference type="ARBA" id="ARBA00022555"/>
    </source>
</evidence>
<feature type="binding site" evidence="15">
    <location>
        <position position="460"/>
    </location>
    <ligand>
        <name>Mg(2+)</name>
        <dbReference type="ChEBI" id="CHEBI:18420"/>
        <note>shared with alpha subunit</note>
    </ligand>
</feature>
<dbReference type="InterPro" id="IPR005146">
    <property type="entry name" value="B3/B4_tRNA-bd"/>
</dbReference>
<dbReference type="Gene3D" id="3.30.70.380">
    <property type="entry name" value="Ferrodoxin-fold anticodon-binding domain"/>
    <property type="match status" value="1"/>
</dbReference>
<comment type="cofactor">
    <cofactor evidence="15">
        <name>Mg(2+)</name>
        <dbReference type="ChEBI" id="CHEBI:18420"/>
    </cofactor>
    <text evidence="15">Binds 2 magnesium ions per tetramer.</text>
</comment>
<keyword evidence="6 15" id="KW-0436">Ligase</keyword>
<dbReference type="Pfam" id="PF03484">
    <property type="entry name" value="B5"/>
    <property type="match status" value="1"/>
</dbReference>
<accession>A0A7C3GRS9</accession>
<dbReference type="GO" id="GO:0000049">
    <property type="term" value="F:tRNA binding"/>
    <property type="evidence" value="ECO:0007669"/>
    <property type="project" value="UniProtKB-UniRule"/>
</dbReference>
<protein>
    <recommendedName>
        <fullName evidence="15">Phenylalanine--tRNA ligase beta subunit</fullName>
        <ecNumber evidence="15">6.1.1.20</ecNumber>
    </recommendedName>
    <alternativeName>
        <fullName evidence="15">Phenylalanyl-tRNA synthetase beta subunit</fullName>
        <shortName evidence="15">PheRS</shortName>
    </alternativeName>
</protein>
<evidence type="ECO:0000256" key="12">
    <source>
        <dbReference type="ARBA" id="ARBA00022917"/>
    </source>
</evidence>
<dbReference type="HAMAP" id="MF_00283">
    <property type="entry name" value="Phe_tRNA_synth_beta1"/>
    <property type="match status" value="1"/>
</dbReference>
<dbReference type="Proteomes" id="UP000886043">
    <property type="component" value="Unassembled WGS sequence"/>
</dbReference>
<keyword evidence="4 15" id="KW-0963">Cytoplasm</keyword>
<evidence type="ECO:0000256" key="16">
    <source>
        <dbReference type="PROSITE-ProRule" id="PRU00209"/>
    </source>
</evidence>
<evidence type="ECO:0000256" key="10">
    <source>
        <dbReference type="ARBA" id="ARBA00022842"/>
    </source>
</evidence>
<dbReference type="InterPro" id="IPR004532">
    <property type="entry name" value="Phe-tRNA-ligase_IIc_bsu_bact"/>
</dbReference>
<dbReference type="AlphaFoldDB" id="A0A7C3GRS9"/>
<dbReference type="InterPro" id="IPR005121">
    <property type="entry name" value="Fdx_antiC-bd"/>
</dbReference>
<dbReference type="Gene3D" id="2.40.50.140">
    <property type="entry name" value="Nucleic acid-binding proteins"/>
    <property type="match status" value="1"/>
</dbReference>
<comment type="subcellular location">
    <subcellularLocation>
        <location evidence="1 15">Cytoplasm</location>
    </subcellularLocation>
</comment>
<dbReference type="GO" id="GO:0009328">
    <property type="term" value="C:phenylalanine-tRNA ligase complex"/>
    <property type="evidence" value="ECO:0007669"/>
    <property type="project" value="TreeGrafter"/>
</dbReference>
<feature type="domain" description="TRNA-binding" evidence="17">
    <location>
        <begin position="39"/>
        <end position="147"/>
    </location>
</feature>
<evidence type="ECO:0000256" key="13">
    <source>
        <dbReference type="ARBA" id="ARBA00023146"/>
    </source>
</evidence>
<dbReference type="InterPro" id="IPR002547">
    <property type="entry name" value="tRNA-bd_dom"/>
</dbReference>
<dbReference type="SUPFAM" id="SSF56037">
    <property type="entry name" value="PheT/TilS domain"/>
    <property type="match status" value="1"/>
</dbReference>
<dbReference type="SUPFAM" id="SSF54991">
    <property type="entry name" value="Anticodon-binding domain of PheRS"/>
    <property type="match status" value="1"/>
</dbReference>
<feature type="domain" description="FDX-ACB" evidence="18">
    <location>
        <begin position="706"/>
        <end position="799"/>
    </location>
</feature>
<proteinExistence type="inferred from homology"/>
<dbReference type="SUPFAM" id="SSF55681">
    <property type="entry name" value="Class II aaRS and biotin synthetases"/>
    <property type="match status" value="1"/>
</dbReference>
<dbReference type="InterPro" id="IPR012340">
    <property type="entry name" value="NA-bd_OB-fold"/>
</dbReference>
<evidence type="ECO:0000256" key="1">
    <source>
        <dbReference type="ARBA" id="ARBA00004496"/>
    </source>
</evidence>
<dbReference type="GO" id="GO:0000287">
    <property type="term" value="F:magnesium ion binding"/>
    <property type="evidence" value="ECO:0007669"/>
    <property type="project" value="UniProtKB-UniRule"/>
</dbReference>
<evidence type="ECO:0000256" key="6">
    <source>
        <dbReference type="ARBA" id="ARBA00022598"/>
    </source>
</evidence>
<dbReference type="InterPro" id="IPR045060">
    <property type="entry name" value="Phe-tRNA-ligase_IIc_bsu"/>
</dbReference>
<keyword evidence="8 15" id="KW-0547">Nucleotide-binding</keyword>
<dbReference type="PANTHER" id="PTHR10947:SF0">
    <property type="entry name" value="PHENYLALANINE--TRNA LIGASE BETA SUBUNIT"/>
    <property type="match status" value="1"/>
</dbReference>
<dbReference type="EC" id="6.1.1.20" evidence="15"/>
<comment type="catalytic activity">
    <reaction evidence="14 15">
        <text>tRNA(Phe) + L-phenylalanine + ATP = L-phenylalanyl-tRNA(Phe) + AMP + diphosphate + H(+)</text>
        <dbReference type="Rhea" id="RHEA:19413"/>
        <dbReference type="Rhea" id="RHEA-COMP:9668"/>
        <dbReference type="Rhea" id="RHEA-COMP:9699"/>
        <dbReference type="ChEBI" id="CHEBI:15378"/>
        <dbReference type="ChEBI" id="CHEBI:30616"/>
        <dbReference type="ChEBI" id="CHEBI:33019"/>
        <dbReference type="ChEBI" id="CHEBI:58095"/>
        <dbReference type="ChEBI" id="CHEBI:78442"/>
        <dbReference type="ChEBI" id="CHEBI:78531"/>
        <dbReference type="ChEBI" id="CHEBI:456215"/>
        <dbReference type="EC" id="6.1.1.20"/>
    </reaction>
</comment>
<feature type="domain" description="B5" evidence="19">
    <location>
        <begin position="401"/>
        <end position="476"/>
    </location>
</feature>
<feature type="binding site" evidence="15">
    <location>
        <position position="454"/>
    </location>
    <ligand>
        <name>Mg(2+)</name>
        <dbReference type="ChEBI" id="CHEBI:18420"/>
        <note>shared with alpha subunit</note>
    </ligand>
</feature>
<dbReference type="Pfam" id="PF17759">
    <property type="entry name" value="tRNA_synthFbeta"/>
    <property type="match status" value="1"/>
</dbReference>
<dbReference type="InterPro" id="IPR009061">
    <property type="entry name" value="DNA-bd_dom_put_sf"/>
</dbReference>
<evidence type="ECO:0000259" key="19">
    <source>
        <dbReference type="PROSITE" id="PS51483"/>
    </source>
</evidence>
<dbReference type="PROSITE" id="PS50886">
    <property type="entry name" value="TRBD"/>
    <property type="match status" value="1"/>
</dbReference>
<evidence type="ECO:0000256" key="3">
    <source>
        <dbReference type="ARBA" id="ARBA00011209"/>
    </source>
</evidence>
<gene>
    <name evidence="15" type="primary">pheT</name>
    <name evidence="20" type="ORF">ENJ40_01200</name>
</gene>
<keyword evidence="7 15" id="KW-0479">Metal-binding</keyword>
<comment type="subunit">
    <text evidence="3 15">Tetramer of two alpha and two beta subunits.</text>
</comment>
<evidence type="ECO:0000256" key="8">
    <source>
        <dbReference type="ARBA" id="ARBA00022741"/>
    </source>
</evidence>
<organism evidence="20">
    <name type="scientific">Thermosulfurimonas dismutans</name>
    <dbReference type="NCBI Taxonomy" id="999894"/>
    <lineage>
        <taxon>Bacteria</taxon>
        <taxon>Pseudomonadati</taxon>
        <taxon>Thermodesulfobacteriota</taxon>
        <taxon>Thermodesulfobacteria</taxon>
        <taxon>Thermodesulfobacteriales</taxon>
        <taxon>Thermodesulfobacteriaceae</taxon>
        <taxon>Thermosulfurimonas</taxon>
    </lineage>
</organism>
<reference evidence="20" key="1">
    <citation type="journal article" date="2020" name="mSystems">
        <title>Genome- and Community-Level Interaction Insights into Carbon Utilization and Element Cycling Functions of Hydrothermarchaeota in Hydrothermal Sediment.</title>
        <authorList>
            <person name="Zhou Z."/>
            <person name="Liu Y."/>
            <person name="Xu W."/>
            <person name="Pan J."/>
            <person name="Luo Z.H."/>
            <person name="Li M."/>
        </authorList>
    </citation>
    <scope>NUCLEOTIDE SEQUENCE [LARGE SCALE GENOMIC DNA]</scope>
    <source>
        <strain evidence="20">HyVt-483</strain>
    </source>
</reference>
<dbReference type="CDD" id="cd02796">
    <property type="entry name" value="tRNA_bind_bactPheRS"/>
    <property type="match status" value="1"/>
</dbReference>
<dbReference type="Pfam" id="PF01588">
    <property type="entry name" value="tRNA_bind"/>
    <property type="match status" value="1"/>
</dbReference>
<dbReference type="PROSITE" id="PS51483">
    <property type="entry name" value="B5"/>
    <property type="match status" value="1"/>
</dbReference>
<dbReference type="Gene3D" id="3.50.40.10">
    <property type="entry name" value="Phenylalanyl-trna Synthetase, Chain B, domain 3"/>
    <property type="match status" value="1"/>
</dbReference>
<keyword evidence="13 15" id="KW-0030">Aminoacyl-tRNA synthetase</keyword>
<dbReference type="PANTHER" id="PTHR10947">
    <property type="entry name" value="PHENYLALANYL-TRNA SYNTHETASE BETA CHAIN AND LEUCINE-RICH REPEAT-CONTAINING PROTEIN 47"/>
    <property type="match status" value="1"/>
</dbReference>
<evidence type="ECO:0000256" key="11">
    <source>
        <dbReference type="ARBA" id="ARBA00022884"/>
    </source>
</evidence>
<dbReference type="InterPro" id="IPR020825">
    <property type="entry name" value="Phe-tRNA_synthase-like_B3/B4"/>
</dbReference>
<dbReference type="Pfam" id="PF03483">
    <property type="entry name" value="B3_4"/>
    <property type="match status" value="1"/>
</dbReference>
<dbReference type="InterPro" id="IPR036690">
    <property type="entry name" value="Fdx_antiC-bd_sf"/>
</dbReference>
<evidence type="ECO:0000256" key="15">
    <source>
        <dbReference type="HAMAP-Rule" id="MF_00283"/>
    </source>
</evidence>
<feature type="binding site" evidence="15">
    <location>
        <position position="464"/>
    </location>
    <ligand>
        <name>Mg(2+)</name>
        <dbReference type="ChEBI" id="CHEBI:18420"/>
        <note>shared with alpha subunit</note>
    </ligand>
</feature>
<keyword evidence="10 15" id="KW-0460">Magnesium</keyword>
<dbReference type="SMART" id="SM00896">
    <property type="entry name" value="FDX-ACB"/>
    <property type="match status" value="1"/>
</dbReference>
<dbReference type="CDD" id="cd00769">
    <property type="entry name" value="PheRS_beta_core"/>
    <property type="match status" value="1"/>
</dbReference>
<keyword evidence="9 15" id="KW-0067">ATP-binding</keyword>
<dbReference type="SMART" id="SM00873">
    <property type="entry name" value="B3_4"/>
    <property type="match status" value="1"/>
</dbReference>
<dbReference type="Gene3D" id="3.30.56.10">
    <property type="match status" value="2"/>
</dbReference>
<comment type="similarity">
    <text evidence="2 15">Belongs to the phenylalanyl-tRNA synthetase beta subunit family. Type 1 subfamily.</text>
</comment>
<dbReference type="SMART" id="SM00874">
    <property type="entry name" value="B5"/>
    <property type="match status" value="1"/>
</dbReference>
<dbReference type="SUPFAM" id="SSF46955">
    <property type="entry name" value="Putative DNA-binding domain"/>
    <property type="match status" value="1"/>
</dbReference>
<dbReference type="Pfam" id="PF03147">
    <property type="entry name" value="FDX-ACB"/>
    <property type="match status" value="1"/>
</dbReference>
<dbReference type="EMBL" id="DRMH01000013">
    <property type="protein sequence ID" value="HFC97062.1"/>
    <property type="molecule type" value="Genomic_DNA"/>
</dbReference>
<evidence type="ECO:0000256" key="9">
    <source>
        <dbReference type="ARBA" id="ARBA00022840"/>
    </source>
</evidence>
<dbReference type="PROSITE" id="PS51447">
    <property type="entry name" value="FDX_ACB"/>
    <property type="match status" value="1"/>
</dbReference>
<keyword evidence="5 16" id="KW-0820">tRNA-binding</keyword>
<dbReference type="FunFam" id="3.50.40.10:FF:000001">
    <property type="entry name" value="Phenylalanine--tRNA ligase beta subunit"/>
    <property type="match status" value="1"/>
</dbReference>
<dbReference type="GO" id="GO:0004826">
    <property type="term" value="F:phenylalanine-tRNA ligase activity"/>
    <property type="evidence" value="ECO:0007669"/>
    <property type="project" value="UniProtKB-UniRule"/>
</dbReference>
<dbReference type="InterPro" id="IPR033714">
    <property type="entry name" value="tRNA_bind_bactPheRS"/>
</dbReference>
<dbReference type="InterPro" id="IPR045864">
    <property type="entry name" value="aa-tRNA-synth_II/BPL/LPL"/>
</dbReference>
<name>A0A7C3GRS9_9BACT</name>
<dbReference type="InterPro" id="IPR041616">
    <property type="entry name" value="PheRS_beta_core"/>
</dbReference>
<dbReference type="SUPFAM" id="SSF50249">
    <property type="entry name" value="Nucleic acid-binding proteins"/>
    <property type="match status" value="1"/>
</dbReference>
<dbReference type="Gene3D" id="3.30.930.10">
    <property type="entry name" value="Bira Bifunctional Protein, Domain 2"/>
    <property type="match status" value="1"/>
</dbReference>
<dbReference type="NCBIfam" id="TIGR00472">
    <property type="entry name" value="pheT_bact"/>
    <property type="match status" value="1"/>
</dbReference>
<comment type="caution">
    <text evidence="20">The sequence shown here is derived from an EMBL/GenBank/DDBJ whole genome shotgun (WGS) entry which is preliminary data.</text>
</comment>
<evidence type="ECO:0000259" key="17">
    <source>
        <dbReference type="PROSITE" id="PS50886"/>
    </source>
</evidence>
<sequence length="799" mass="89557">MLVPYSWLKELVATDLSAEEVAELLTLGGLEVEGVEEAYETLGPVVVAEIIRVEPHPEAERLRVCELSDGKNLHTVVSGAPGLEVGLKVALALPGAVTFSGEKINEVRIRGVLSRGMILSPYEAGVSEERDRILVLPREARPGEPFYRALGISEPVLEVAVTPNRGDCLSVLGVAREVSVLTGAPLRLPEIPEFPEGEEIRKVSGVEVLEPELCPRYAGRILRGVEIKPSPFWMAKRLWMCGLRPLNNLVDVTNYVLLELGQPLHAFDWDKIEGRKIIVRRAREGEEIRTLDGEVRRLSPDMLVIADQKQPVALAGIMGGAESGVGEDTREVFLEAAWFQPSSVRRTARRLRLSTESSYRFERGVDPEGVVRALDRAAALILETAGGEMVPGRWDLYLRPHRPPRIALRFSRLKGYLGLDLPPEKTAEMLSRLGGRVELREGGLDFRPPSYRHDLGLEEDLIEEIARIYGYDRLPVALPVGELSARPPEREDRLLARTRRVLEALGFYEIITYSFISPDHLSALELPPGDHRLAALRLSNPLSEAQSVMRTTLLPGLLDTARFNYFREVSRLKIFEVGRVFLSGKGDLPEERLSLGFLIFGSARPGFWAEKVPPADVYDLKGVLERLLAEWNLEGLEIRPGSEEVFLKGGWSFSLLASGRRAGWAGALKGYVRARFELPDPVWVAEIDLSALLDLPEKPKLYRKLPRYPATSRDLTLIISDSLPAGEILQFIRNLDIPYLERVEVVDVYRGDPIPEGERSLTLRFLYRSPERTLKDEEVNRIQEEVSERIMAHFKARPR</sequence>